<accession>A0A1I7TKG1</accession>
<dbReference type="AlphaFoldDB" id="A0A1I7TKG1"/>
<reference evidence="2" key="1">
    <citation type="submission" date="2016-11" db="UniProtKB">
        <authorList>
            <consortium name="WormBaseParasite"/>
        </authorList>
    </citation>
    <scope>IDENTIFICATION</scope>
</reference>
<sequence length="176" mass="20155">MESELSGISNESQIAWFGFSAISFSDSVFNVYVDTWEEVCSEEFKSSLKKLTDKDRLALLSFPFIDKSIEKVFKLMKRYCVTEIFHIPVTVTLPECKKMLLASNKEAKSQSKAEKDFSMKLEKIRSLRIKLVQRKNEIESINGAIEVLHVMEKSQEQLIQHSKTVPKSPSRMASPV</sequence>
<keyword evidence="1" id="KW-1185">Reference proteome</keyword>
<dbReference type="Proteomes" id="UP000095282">
    <property type="component" value="Unplaced"/>
</dbReference>
<evidence type="ECO:0000313" key="2">
    <source>
        <dbReference type="WBParaSite" id="Csp11.Scaffold627.g6797.t1"/>
    </source>
</evidence>
<dbReference type="STRING" id="1561998.A0A1I7TKG1"/>
<evidence type="ECO:0000313" key="1">
    <source>
        <dbReference type="Proteomes" id="UP000095282"/>
    </source>
</evidence>
<protein>
    <submittedName>
        <fullName evidence="2">V-type proton ATPase subunit a</fullName>
    </submittedName>
</protein>
<dbReference type="WBParaSite" id="Csp11.Scaffold627.g6797.t1">
    <property type="protein sequence ID" value="Csp11.Scaffold627.g6797.t1"/>
    <property type="gene ID" value="Csp11.Scaffold627.g6797"/>
</dbReference>
<proteinExistence type="predicted"/>
<name>A0A1I7TKG1_9PELO</name>
<dbReference type="eggNOG" id="ENOG502R7MZ">
    <property type="taxonomic scope" value="Eukaryota"/>
</dbReference>
<organism evidence="1 2">
    <name type="scientific">Caenorhabditis tropicalis</name>
    <dbReference type="NCBI Taxonomy" id="1561998"/>
    <lineage>
        <taxon>Eukaryota</taxon>
        <taxon>Metazoa</taxon>
        <taxon>Ecdysozoa</taxon>
        <taxon>Nematoda</taxon>
        <taxon>Chromadorea</taxon>
        <taxon>Rhabditida</taxon>
        <taxon>Rhabditina</taxon>
        <taxon>Rhabditomorpha</taxon>
        <taxon>Rhabditoidea</taxon>
        <taxon>Rhabditidae</taxon>
        <taxon>Peloderinae</taxon>
        <taxon>Caenorhabditis</taxon>
    </lineage>
</organism>